<dbReference type="EMBL" id="BMGP01000001">
    <property type="protein sequence ID" value="GGF16334.1"/>
    <property type="molecule type" value="Genomic_DNA"/>
</dbReference>
<evidence type="ECO:0000256" key="4">
    <source>
        <dbReference type="ARBA" id="ARBA00022475"/>
    </source>
</evidence>
<keyword evidence="6 9" id="KW-1133">Transmembrane helix</keyword>
<evidence type="ECO:0000313" key="11">
    <source>
        <dbReference type="Proteomes" id="UP000598775"/>
    </source>
</evidence>
<dbReference type="InterPro" id="IPR002549">
    <property type="entry name" value="AI-2E-like"/>
</dbReference>
<evidence type="ECO:0000256" key="2">
    <source>
        <dbReference type="ARBA" id="ARBA00009773"/>
    </source>
</evidence>
<dbReference type="GO" id="GO:0005886">
    <property type="term" value="C:plasma membrane"/>
    <property type="evidence" value="ECO:0007669"/>
    <property type="project" value="UniProtKB-SubCell"/>
</dbReference>
<reference evidence="10 11" key="1">
    <citation type="journal article" date="2014" name="Int. J. Syst. Evol. Microbiol.">
        <title>Complete genome sequence of Corynebacterium casei LMG S-19264T (=DSM 44701T), isolated from a smear-ripened cheese.</title>
        <authorList>
            <consortium name="US DOE Joint Genome Institute (JGI-PGF)"/>
            <person name="Walter F."/>
            <person name="Albersmeier A."/>
            <person name="Kalinowski J."/>
            <person name="Ruckert C."/>
        </authorList>
    </citation>
    <scope>NUCLEOTIDE SEQUENCE [LARGE SCALE GENOMIC DNA]</scope>
    <source>
        <strain evidence="10 11">CGMCC 1.12976</strain>
    </source>
</reference>
<feature type="transmembrane region" description="Helical" evidence="9">
    <location>
        <begin position="239"/>
        <end position="264"/>
    </location>
</feature>
<feature type="transmembrane region" description="Helical" evidence="9">
    <location>
        <begin position="185"/>
        <end position="207"/>
    </location>
</feature>
<gene>
    <name evidence="10" type="ORF">GCM10011399_07690</name>
</gene>
<keyword evidence="11" id="KW-1185">Reference proteome</keyword>
<keyword evidence="4" id="KW-1003">Cell membrane</keyword>
<evidence type="ECO:0000256" key="6">
    <source>
        <dbReference type="ARBA" id="ARBA00022989"/>
    </source>
</evidence>
<dbReference type="Proteomes" id="UP000598775">
    <property type="component" value="Unassembled WGS sequence"/>
</dbReference>
<name>A0A917B3J2_9MICO</name>
<feature type="region of interest" description="Disordered" evidence="8">
    <location>
        <begin position="334"/>
        <end position="366"/>
    </location>
</feature>
<dbReference type="AlphaFoldDB" id="A0A917B3J2"/>
<keyword evidence="3" id="KW-0813">Transport</keyword>
<keyword evidence="7 9" id="KW-0472">Membrane</keyword>
<evidence type="ECO:0000313" key="10">
    <source>
        <dbReference type="EMBL" id="GGF16334.1"/>
    </source>
</evidence>
<comment type="caution">
    <text evidence="10">The sequence shown here is derived from an EMBL/GenBank/DDBJ whole genome shotgun (WGS) entry which is preliminary data.</text>
</comment>
<accession>A0A917B3J2</accession>
<keyword evidence="5 9" id="KW-0812">Transmembrane</keyword>
<feature type="transmembrane region" description="Helical" evidence="9">
    <location>
        <begin position="213"/>
        <end position="232"/>
    </location>
</feature>
<evidence type="ECO:0000256" key="7">
    <source>
        <dbReference type="ARBA" id="ARBA00023136"/>
    </source>
</evidence>
<feature type="transmembrane region" description="Helical" evidence="9">
    <location>
        <begin position="50"/>
        <end position="75"/>
    </location>
</feature>
<feature type="transmembrane region" description="Helical" evidence="9">
    <location>
        <begin position="284"/>
        <end position="310"/>
    </location>
</feature>
<proteinExistence type="inferred from homology"/>
<evidence type="ECO:0000256" key="9">
    <source>
        <dbReference type="SAM" id="Phobius"/>
    </source>
</evidence>
<comment type="subcellular location">
    <subcellularLocation>
        <location evidence="1">Cell membrane</location>
        <topology evidence="1">Multi-pass membrane protein</topology>
    </subcellularLocation>
</comment>
<sequence length="366" mass="38275">MLLTLAAAVIVIVGFYLGRSVVGPFVLAAVIVIIVHPLRHPLEKRGVPRWLATTAVIVAAYLILAVMAVLIAIAATQFISLLTQSSGQVSTIVSQATTALHGFGIDVSSLSSAGSALDPATLITAVKSVAGYLASTATAFFFILAYIIFMGADAARLGQVPARFARAKSQTIASFREYTAGVQRYYVVNANFGLVVAVLDGLLLWALGVPGAFIWAVLAFVTNFIPNIGFVLGLIPAAVFALISGGWVIALVVVVAYCVINVTLQELVQPKFVSDAVNLSLTLTFASVIFWVAVIGPLGALLAIPLTLLVRTLVIGSDPDAGFARWLTGDYREPASAPTPARMHEPGPAPTGDSSRPAVSPEPPAR</sequence>
<comment type="similarity">
    <text evidence="2">Belongs to the autoinducer-2 exporter (AI-2E) (TC 2.A.86) family.</text>
</comment>
<protein>
    <submittedName>
        <fullName evidence="10">AI-2E family transporter</fullName>
    </submittedName>
</protein>
<evidence type="ECO:0000256" key="1">
    <source>
        <dbReference type="ARBA" id="ARBA00004651"/>
    </source>
</evidence>
<feature type="transmembrane region" description="Helical" evidence="9">
    <location>
        <begin position="129"/>
        <end position="149"/>
    </location>
</feature>
<evidence type="ECO:0000256" key="8">
    <source>
        <dbReference type="SAM" id="MobiDB-lite"/>
    </source>
</evidence>
<evidence type="ECO:0000256" key="3">
    <source>
        <dbReference type="ARBA" id="ARBA00022448"/>
    </source>
</evidence>
<evidence type="ECO:0000256" key="5">
    <source>
        <dbReference type="ARBA" id="ARBA00022692"/>
    </source>
</evidence>
<organism evidence="10 11">
    <name type="scientific">Subtercola lobariae</name>
    <dbReference type="NCBI Taxonomy" id="1588641"/>
    <lineage>
        <taxon>Bacteria</taxon>
        <taxon>Bacillati</taxon>
        <taxon>Actinomycetota</taxon>
        <taxon>Actinomycetes</taxon>
        <taxon>Micrococcales</taxon>
        <taxon>Microbacteriaceae</taxon>
        <taxon>Subtercola</taxon>
    </lineage>
</organism>
<feature type="transmembrane region" description="Helical" evidence="9">
    <location>
        <begin position="6"/>
        <end position="38"/>
    </location>
</feature>
<dbReference type="PANTHER" id="PTHR21716">
    <property type="entry name" value="TRANSMEMBRANE PROTEIN"/>
    <property type="match status" value="1"/>
</dbReference>
<dbReference type="PANTHER" id="PTHR21716:SF53">
    <property type="entry name" value="PERMEASE PERM-RELATED"/>
    <property type="match status" value="1"/>
</dbReference>
<dbReference type="Pfam" id="PF01594">
    <property type="entry name" value="AI-2E_transport"/>
    <property type="match status" value="1"/>
</dbReference>